<sequence>MFPLTRNKSAERSGTADLPLHYGAVPPWLAERMARLGLAITEVILMEYGKADWVRRMSDPCWFQSLGAVMGMDWHSSGITTSVLGALKKAINPLSKELGIYICGGKGKHSRQVPNELLAIGEKTGLNAKQLVHCSKLSAKVDNTAIQDGFQLYLHAFIVSNEGEWAVVQQGLNDATGTARRYHWHSQQLQSFVNEPHTAICGLQSGNILNLVDKDAAATRSGIVSLSKESPSYLLPEIQQQVILPAHHDVRAKDVDLKRLGAMLWLTHERKPADFEELLMLEGMGPRTLQSLALVSEVIHGTNSRFKDPARFAFAHGGKDGHPFPVPTKVYDETIDTLHQAVQKAKIGESDKLLAIKKLTELSQKAEEDFIPNNNFEQLIEKERNESWRYGGRTVMGIEKPPSKRSKGVQLRLF</sequence>
<reference evidence="2" key="1">
    <citation type="submission" date="2016-04" db="EMBL/GenBank/DDBJ databases">
        <authorList>
            <person name="Chen L."/>
            <person name="Zhuang W."/>
            <person name="Wang G."/>
        </authorList>
    </citation>
    <scope>NUCLEOTIDE SEQUENCE [LARGE SCALE GENOMIC DNA]</scope>
    <source>
        <strain evidence="2">208</strain>
    </source>
</reference>
<dbReference type="AlphaFoldDB" id="A0A1V9GBR1"/>
<gene>
    <name evidence="1" type="ORF">A4R26_10230</name>
</gene>
<comment type="caution">
    <text evidence="1">The sequence shown here is derived from an EMBL/GenBank/DDBJ whole genome shotgun (WGS) entry which is preliminary data.</text>
</comment>
<dbReference type="InterPro" id="IPR008482">
    <property type="entry name" value="DUF763"/>
</dbReference>
<accession>A0A1V9GBR1</accession>
<name>A0A1V9GBR1_9BACT</name>
<evidence type="ECO:0000313" key="1">
    <source>
        <dbReference type="EMBL" id="OQP68099.1"/>
    </source>
</evidence>
<organism evidence="1 2">
    <name type="scientific">Niastella populi</name>
    <dbReference type="NCBI Taxonomy" id="550983"/>
    <lineage>
        <taxon>Bacteria</taxon>
        <taxon>Pseudomonadati</taxon>
        <taxon>Bacteroidota</taxon>
        <taxon>Chitinophagia</taxon>
        <taxon>Chitinophagales</taxon>
        <taxon>Chitinophagaceae</taxon>
        <taxon>Niastella</taxon>
    </lineage>
</organism>
<keyword evidence="2" id="KW-1185">Reference proteome</keyword>
<proteinExistence type="predicted"/>
<dbReference type="EMBL" id="LWBP01000002">
    <property type="protein sequence ID" value="OQP68099.1"/>
    <property type="molecule type" value="Genomic_DNA"/>
</dbReference>
<protein>
    <recommendedName>
        <fullName evidence="3">DUF763 domain-containing protein</fullName>
    </recommendedName>
</protein>
<dbReference type="Proteomes" id="UP000192276">
    <property type="component" value="Unassembled WGS sequence"/>
</dbReference>
<dbReference type="STRING" id="550983.A4R26_10230"/>
<dbReference type="PANTHER" id="PTHR38597:SF1">
    <property type="entry name" value="BLL3834 PROTEIN"/>
    <property type="match status" value="1"/>
</dbReference>
<evidence type="ECO:0000313" key="2">
    <source>
        <dbReference type="Proteomes" id="UP000192276"/>
    </source>
</evidence>
<dbReference type="PANTHER" id="PTHR38597">
    <property type="entry name" value="BLL3834 PROTEIN"/>
    <property type="match status" value="1"/>
</dbReference>
<evidence type="ECO:0008006" key="3">
    <source>
        <dbReference type="Google" id="ProtNLM"/>
    </source>
</evidence>
<dbReference type="Pfam" id="PF05559">
    <property type="entry name" value="DUF763"/>
    <property type="match status" value="1"/>
</dbReference>